<dbReference type="Proteomes" id="UP000073492">
    <property type="component" value="Unassembled WGS sequence"/>
</dbReference>
<feature type="compositionally biased region" description="Polar residues" evidence="1">
    <location>
        <begin position="124"/>
        <end position="143"/>
    </location>
</feature>
<evidence type="ECO:0000256" key="1">
    <source>
        <dbReference type="SAM" id="MobiDB-lite"/>
    </source>
</evidence>
<name>A0A139I3B2_9PEZI</name>
<protein>
    <submittedName>
        <fullName evidence="2">Uncharacterized protein</fullName>
    </submittedName>
</protein>
<feature type="region of interest" description="Disordered" evidence="1">
    <location>
        <begin position="122"/>
        <end position="143"/>
    </location>
</feature>
<dbReference type="AlphaFoldDB" id="A0A139I3B2"/>
<accession>A0A139I3B2</accession>
<dbReference type="EMBL" id="LFZO01000361">
    <property type="protein sequence ID" value="KXT09206.1"/>
    <property type="molecule type" value="Genomic_DNA"/>
</dbReference>
<feature type="compositionally biased region" description="Polar residues" evidence="1">
    <location>
        <begin position="28"/>
        <end position="37"/>
    </location>
</feature>
<feature type="region of interest" description="Disordered" evidence="1">
    <location>
        <begin position="1"/>
        <end position="50"/>
    </location>
</feature>
<sequence>MTSIAAFRRMIPRRSALPPDRAEERPVNSKNNASTSSDHQELATGIGGPPAQQVSFEIAIARAENWWVPGASYDRDDTGTELLIRMIEWQNVHSGTESGVSETESRNNSSDINLVRCGRAKGVQQGSGNMQNIPRVTQPGSNG</sequence>
<keyword evidence="3" id="KW-1185">Reference proteome</keyword>
<reference evidence="2 3" key="1">
    <citation type="submission" date="2015-07" db="EMBL/GenBank/DDBJ databases">
        <title>Comparative genomics of the Sigatoka disease complex on banana suggests a link between parallel evolutionary changes in Pseudocercospora fijiensis and Pseudocercospora eumusae and increased virulence on the banana host.</title>
        <authorList>
            <person name="Chang T.-C."/>
            <person name="Salvucci A."/>
            <person name="Crous P.W."/>
            <person name="Stergiopoulos I."/>
        </authorList>
    </citation>
    <scope>NUCLEOTIDE SEQUENCE [LARGE SCALE GENOMIC DNA]</scope>
    <source>
        <strain evidence="2 3">CBS 116634</strain>
    </source>
</reference>
<comment type="caution">
    <text evidence="2">The sequence shown here is derived from an EMBL/GenBank/DDBJ whole genome shotgun (WGS) entry which is preliminary data.</text>
</comment>
<evidence type="ECO:0000313" key="2">
    <source>
        <dbReference type="EMBL" id="KXT09206.1"/>
    </source>
</evidence>
<proteinExistence type="predicted"/>
<organism evidence="2 3">
    <name type="scientific">Pseudocercospora musae</name>
    <dbReference type="NCBI Taxonomy" id="113226"/>
    <lineage>
        <taxon>Eukaryota</taxon>
        <taxon>Fungi</taxon>
        <taxon>Dikarya</taxon>
        <taxon>Ascomycota</taxon>
        <taxon>Pezizomycotina</taxon>
        <taxon>Dothideomycetes</taxon>
        <taxon>Dothideomycetidae</taxon>
        <taxon>Mycosphaerellales</taxon>
        <taxon>Mycosphaerellaceae</taxon>
        <taxon>Pseudocercospora</taxon>
    </lineage>
</organism>
<evidence type="ECO:0000313" key="3">
    <source>
        <dbReference type="Proteomes" id="UP000073492"/>
    </source>
</evidence>
<gene>
    <name evidence="2" type="ORF">AC579_3496</name>
</gene>